<comment type="caution">
    <text evidence="2">The sequence shown here is derived from an EMBL/GenBank/DDBJ whole genome shotgun (WGS) entry which is preliminary data.</text>
</comment>
<dbReference type="Gene3D" id="3.40.190.10">
    <property type="entry name" value="Periplasmic binding protein-like II"/>
    <property type="match status" value="2"/>
</dbReference>
<organism evidence="2 3">
    <name type="scientific">Ferruginivarius sediminum</name>
    <dbReference type="NCBI Taxonomy" id="2661937"/>
    <lineage>
        <taxon>Bacteria</taxon>
        <taxon>Pseudomonadati</taxon>
        <taxon>Pseudomonadota</taxon>
        <taxon>Alphaproteobacteria</taxon>
        <taxon>Rhodospirillales</taxon>
        <taxon>Rhodospirillaceae</taxon>
        <taxon>Ferruginivarius</taxon>
    </lineage>
</organism>
<evidence type="ECO:0000256" key="1">
    <source>
        <dbReference type="SAM" id="MobiDB-lite"/>
    </source>
</evidence>
<dbReference type="PANTHER" id="PTHR42941:SF1">
    <property type="entry name" value="SLL1037 PROTEIN"/>
    <property type="match status" value="1"/>
</dbReference>
<dbReference type="SUPFAM" id="SSF53850">
    <property type="entry name" value="Periplasmic binding protein-like II"/>
    <property type="match status" value="1"/>
</dbReference>
<dbReference type="EMBL" id="QPMH01000021">
    <property type="protein sequence ID" value="RDD60706.1"/>
    <property type="molecule type" value="Genomic_DNA"/>
</dbReference>
<dbReference type="AlphaFoldDB" id="A0A369TCR9"/>
<dbReference type="PANTHER" id="PTHR42941">
    <property type="entry name" value="SLL1037 PROTEIN"/>
    <property type="match status" value="1"/>
</dbReference>
<reference evidence="2 3" key="1">
    <citation type="submission" date="2018-07" db="EMBL/GenBank/DDBJ databases">
        <title>Venubactetium sediminum gen. nov., sp. nov., isolated from a marine solar saltern.</title>
        <authorList>
            <person name="Wang S."/>
        </authorList>
    </citation>
    <scope>NUCLEOTIDE SEQUENCE [LARGE SCALE GENOMIC DNA]</scope>
    <source>
        <strain evidence="2 3">WD2A32</strain>
    </source>
</reference>
<dbReference type="Pfam" id="PF16868">
    <property type="entry name" value="NMT1_3"/>
    <property type="match status" value="1"/>
</dbReference>
<proteinExistence type="predicted"/>
<keyword evidence="3" id="KW-1185">Reference proteome</keyword>
<dbReference type="CDD" id="cd13520">
    <property type="entry name" value="PBP2_TAXI_TRAP"/>
    <property type="match status" value="1"/>
</dbReference>
<evidence type="ECO:0000313" key="3">
    <source>
        <dbReference type="Proteomes" id="UP000253941"/>
    </source>
</evidence>
<dbReference type="Proteomes" id="UP000253941">
    <property type="component" value="Unassembled WGS sequence"/>
</dbReference>
<dbReference type="NCBIfam" id="TIGR02122">
    <property type="entry name" value="TRAP_TAXI"/>
    <property type="match status" value="1"/>
</dbReference>
<name>A0A369TCR9_9PROT</name>
<gene>
    <name evidence="2" type="ORF">DRB17_16720</name>
</gene>
<evidence type="ECO:0000313" key="2">
    <source>
        <dbReference type="EMBL" id="RDD60706.1"/>
    </source>
</evidence>
<sequence>MDDRQAWTRRTFLTTVAGAAMLWPLRGAFSQEDAPLRFLRIGTASTAGTYFPIGGILANAISHPPGSRPCERGGSCGVPNLIAVVQSTDGSVDNVRRLASGALDSGLVQSDVAYWAYYGKGLFEDQGPVENLRAIANLYPEAVHLVVREDTRVRSVPELAGKRISLDRKGSGTRVDAELILKAFGMSKDDIQEVDVPAGQAADMMREGELDGFFFVAGTPAKAISDLAEDVAIHLLPLFGPEVVTLREAYPFFAPHSISAGTYQNVAYTQTLSVGAQWIIDASIDEDTVYQITRALWHPNTRRLLDNGHPKGKLIRLETALDGLGVPLHPGARRWYVEAGEIEPDERPGPSEVVPSDSGAAEED</sequence>
<accession>A0A369TCR9</accession>
<dbReference type="InterPro" id="IPR011852">
    <property type="entry name" value="TRAP_TAXI"/>
</dbReference>
<protein>
    <submittedName>
        <fullName evidence="2">Immunogenic protein</fullName>
    </submittedName>
</protein>
<feature type="region of interest" description="Disordered" evidence="1">
    <location>
        <begin position="339"/>
        <end position="364"/>
    </location>
</feature>